<feature type="domain" description="Dynamin N-terminal" evidence="6">
    <location>
        <begin position="594"/>
        <end position="785"/>
    </location>
</feature>
<sequence>MNEQRMRLAQLTDVFDMQAETESARLAKTALRKVTQNEIWIAVCGHFSAGKSTLLNNWLGDGVLPTSPIPTSANIVTLRHGEIGASVAVNDTDWIRLAPDELDRLSDYCKIEEIKEVEYALSRFPFGSDVVLMDTPGIDSTDERHRQATERSLFLADHLFFMMDYNHVQSEQNIKLMKQFSAEGRPYSIIINQIDKHDEGELPFSTFKRSLETAFTRHAINPDDMFYISLRELDHPENEVERLRTHVQAVIDAAREHSEARADLLVDTLLARSTRANDALLNELPVVEKQPTEIQARLQRLDKKAIWLTAFHREFFKHQTPIVASAPIMNYEFRELLRDYLESCAPEFKVGLFFSKDKTRQERLRREDIAVKEFNRLIDTNLRPHLIKYAEDIVRDLKLPEAILSRPDTLPTAPSTLISDQVKSGASLSGDTVLQFSRDIESALASWVTKVSEPWVTSVETYLEVEGQDRIHSIETEQDELYDMLDTLALKRQLAEQRDELTHYTTRDLSDSRLTDLETRHYVTAGQLPQKQVEHQQQEVASTSLLVDDITALSFDFSYEYAVCEILENHPLFKSRVKSLRHKLARAESETYTLAIFGAFSSGKSSTLNALLGETVLPTSPNPLTASITKIVPPNGRANKSALITFKTRAELEAELNGYGASLDALHLDHPFVNAVKNAPLSYLGSQKTVDYDTFCSFVTEEEKSCIVKEIELAIDSPWAERGIIFVDTPGADSQFNRHSEVQFGYMRDADAVLFVTYYNHAFTEADRELVIQLGRVQGTGDHHMFFLVNASDLAADEAEQLAVTDYVSNQLTKLGVRHPTVLPISSRNAIQGTDAGFDRFSVKLEQFVDHDLRQANAVRIKDEAHALVTAFEDVVREAEADASVKAARRDKLEQVRTSDNRLNVTTLENPFQRETDELLAHLETRSLLRLSDFVKETFHPIEVDGSKASLERALSRTLDKYAYDIHQELQVFQYRLERFLKRETERLIERETLKLRPLLPTLSFEDDIDIDWLRDAVDPVTFEAAPFRPVLKHYKNANQFFEGDGRTKLRDDLSALLKTAVREQLARVGSHQVERTATHLAALETTLSQDWDREVNDLVAGELSVLSDGQSFQDMTQRLAALRKD</sequence>
<dbReference type="PANTHER" id="PTHR10465">
    <property type="entry name" value="TRANSMEMBRANE GTPASE FZO1"/>
    <property type="match status" value="1"/>
</dbReference>
<dbReference type="InterPro" id="IPR027094">
    <property type="entry name" value="Mitofusin_fam"/>
</dbReference>
<dbReference type="Proteomes" id="UP001060325">
    <property type="component" value="Chromosome"/>
</dbReference>
<dbReference type="PANTHER" id="PTHR10465:SF0">
    <property type="entry name" value="SARCALUMENIN"/>
    <property type="match status" value="1"/>
</dbReference>
<keyword evidence="5" id="KW-0472">Membrane</keyword>
<evidence type="ECO:0000313" key="7">
    <source>
        <dbReference type="EMBL" id="UTT41517.1"/>
    </source>
</evidence>
<reference evidence="7" key="1">
    <citation type="submission" date="2022-07" db="EMBL/GenBank/DDBJ databases">
        <title>Complete genome of CX2.</title>
        <authorList>
            <person name="Cao G."/>
        </authorList>
    </citation>
    <scope>NUCLEOTIDE SEQUENCE</scope>
    <source>
        <strain evidence="7">CX2</strain>
    </source>
</reference>
<dbReference type="SUPFAM" id="SSF52540">
    <property type="entry name" value="P-loop containing nucleoside triphosphate hydrolases"/>
    <property type="match status" value="2"/>
</dbReference>
<keyword evidence="4" id="KW-0342">GTP-binding</keyword>
<dbReference type="EMBL" id="CP101462">
    <property type="protein sequence ID" value="UTT41517.1"/>
    <property type="molecule type" value="Genomic_DNA"/>
</dbReference>
<name>A0ABY5FIY7_9BACL</name>
<dbReference type="InterPro" id="IPR027417">
    <property type="entry name" value="P-loop_NTPase"/>
</dbReference>
<evidence type="ECO:0000256" key="4">
    <source>
        <dbReference type="ARBA" id="ARBA00023134"/>
    </source>
</evidence>
<evidence type="ECO:0000259" key="6">
    <source>
        <dbReference type="Pfam" id="PF00350"/>
    </source>
</evidence>
<proteinExistence type="predicted"/>
<dbReference type="CDD" id="cd09912">
    <property type="entry name" value="DLP_2"/>
    <property type="match status" value="2"/>
</dbReference>
<keyword evidence="2" id="KW-0547">Nucleotide-binding</keyword>
<dbReference type="Pfam" id="PF00350">
    <property type="entry name" value="Dynamin_N"/>
    <property type="match status" value="2"/>
</dbReference>
<feature type="domain" description="Dynamin N-terminal" evidence="6">
    <location>
        <begin position="41"/>
        <end position="193"/>
    </location>
</feature>
<keyword evidence="8" id="KW-1185">Reference proteome</keyword>
<evidence type="ECO:0000256" key="2">
    <source>
        <dbReference type="ARBA" id="ARBA00022741"/>
    </source>
</evidence>
<dbReference type="RefSeq" id="WP_255176268.1">
    <property type="nucleotide sequence ID" value="NZ_CP101462.1"/>
</dbReference>
<protein>
    <submittedName>
        <fullName evidence="7">Dynamin family protein</fullName>
    </submittedName>
</protein>
<keyword evidence="3" id="KW-0378">Hydrolase</keyword>
<comment type="subcellular location">
    <subcellularLocation>
        <location evidence="1">Membrane</location>
    </subcellularLocation>
</comment>
<evidence type="ECO:0000256" key="5">
    <source>
        <dbReference type="ARBA" id="ARBA00023136"/>
    </source>
</evidence>
<evidence type="ECO:0000256" key="3">
    <source>
        <dbReference type="ARBA" id="ARBA00022801"/>
    </source>
</evidence>
<evidence type="ECO:0000256" key="1">
    <source>
        <dbReference type="ARBA" id="ARBA00004370"/>
    </source>
</evidence>
<evidence type="ECO:0000313" key="8">
    <source>
        <dbReference type="Proteomes" id="UP001060325"/>
    </source>
</evidence>
<dbReference type="Gene3D" id="3.40.50.300">
    <property type="entry name" value="P-loop containing nucleotide triphosphate hydrolases"/>
    <property type="match status" value="2"/>
</dbReference>
<accession>A0ABY5FIY7</accession>
<dbReference type="InterPro" id="IPR045063">
    <property type="entry name" value="Dynamin_N"/>
</dbReference>
<gene>
    <name evidence="7" type="ORF">NMQ00_08030</name>
</gene>
<organism evidence="7 8">
    <name type="scientific">Exiguobacterium aurantiacum</name>
    <dbReference type="NCBI Taxonomy" id="33987"/>
    <lineage>
        <taxon>Bacteria</taxon>
        <taxon>Bacillati</taxon>
        <taxon>Bacillota</taxon>
        <taxon>Bacilli</taxon>
        <taxon>Bacillales</taxon>
        <taxon>Bacillales Family XII. Incertae Sedis</taxon>
        <taxon>Exiguobacterium</taxon>
    </lineage>
</organism>